<evidence type="ECO:0000259" key="14">
    <source>
        <dbReference type="PROSITE" id="PS50929"/>
    </source>
</evidence>
<dbReference type="InterPro" id="IPR036640">
    <property type="entry name" value="ABC1_TM_sf"/>
</dbReference>
<dbReference type="PANTHER" id="PTHR43394">
    <property type="entry name" value="ATP-DEPENDENT PERMEASE MDL1, MITOCHONDRIAL"/>
    <property type="match status" value="1"/>
</dbReference>
<evidence type="ECO:0000256" key="2">
    <source>
        <dbReference type="ARBA" id="ARBA00022448"/>
    </source>
</evidence>
<dbReference type="SUPFAM" id="SSF90123">
    <property type="entry name" value="ABC transporter transmembrane region"/>
    <property type="match status" value="1"/>
</dbReference>
<dbReference type="InterPro" id="IPR017871">
    <property type="entry name" value="ABC_transporter-like_CS"/>
</dbReference>
<dbReference type="SUPFAM" id="SSF52540">
    <property type="entry name" value="P-loop containing nucleoside triphosphate hydrolases"/>
    <property type="match status" value="1"/>
</dbReference>
<evidence type="ECO:0000256" key="6">
    <source>
        <dbReference type="ARBA" id="ARBA00022741"/>
    </source>
</evidence>
<keyword evidence="9" id="KW-1278">Translocase</keyword>
<dbReference type="GO" id="GO:0006508">
    <property type="term" value="P:proteolysis"/>
    <property type="evidence" value="ECO:0007669"/>
    <property type="project" value="UniProtKB-KW"/>
</dbReference>
<dbReference type="Pfam" id="PF00664">
    <property type="entry name" value="ABC_membrane"/>
    <property type="match status" value="1"/>
</dbReference>
<dbReference type="InterPro" id="IPR011527">
    <property type="entry name" value="ABC1_TM_dom"/>
</dbReference>
<keyword evidence="10 12" id="KW-1133">Transmembrane helix</keyword>
<evidence type="ECO:0000256" key="7">
    <source>
        <dbReference type="ARBA" id="ARBA00022801"/>
    </source>
</evidence>
<keyword evidence="6" id="KW-0547">Nucleotide-binding</keyword>
<keyword evidence="5 12" id="KW-0812">Transmembrane</keyword>
<evidence type="ECO:0000256" key="1">
    <source>
        <dbReference type="ARBA" id="ARBA00004651"/>
    </source>
</evidence>
<feature type="domain" description="ABC transmembrane type-1" evidence="14">
    <location>
        <begin position="168"/>
        <end position="447"/>
    </location>
</feature>
<organism evidence="16 17">
    <name type="scientific">Pseudobacter ginsenosidimutans</name>
    <dbReference type="NCBI Taxonomy" id="661488"/>
    <lineage>
        <taxon>Bacteria</taxon>
        <taxon>Pseudomonadati</taxon>
        <taxon>Bacteroidota</taxon>
        <taxon>Chitinophagia</taxon>
        <taxon>Chitinophagales</taxon>
        <taxon>Chitinophagaceae</taxon>
        <taxon>Pseudobacter</taxon>
    </lineage>
</organism>
<feature type="domain" description="ABC transporter" evidence="13">
    <location>
        <begin position="480"/>
        <end position="715"/>
    </location>
</feature>
<keyword evidence="7" id="KW-0378">Hydrolase</keyword>
<dbReference type="FunFam" id="3.40.50.300:FF:000221">
    <property type="entry name" value="Multidrug ABC transporter ATP-binding protein"/>
    <property type="match status" value="1"/>
</dbReference>
<dbReference type="OrthoDB" id="9760358at2"/>
<reference evidence="16 17" key="1">
    <citation type="submission" date="2019-02" db="EMBL/GenBank/DDBJ databases">
        <title>Genomic Encyclopedia of Type Strains, Phase IV (KMG-IV): sequencing the most valuable type-strain genomes for metagenomic binning, comparative biology and taxonomic classification.</title>
        <authorList>
            <person name="Goeker M."/>
        </authorList>
    </citation>
    <scope>NUCLEOTIDE SEQUENCE [LARGE SCALE GENOMIC DNA]</scope>
    <source>
        <strain evidence="16 17">DSM 18116</strain>
    </source>
</reference>
<keyword evidence="4" id="KW-0645">Protease</keyword>
<dbReference type="InterPro" id="IPR003593">
    <property type="entry name" value="AAA+_ATPase"/>
</dbReference>
<keyword evidence="11 12" id="KW-0472">Membrane</keyword>
<sequence length="725" mass="80821">MHLKKNTKVKQHDITDCGAACLQSIAAHYNLQLPIAQIRQMAGTDTKGTNILGLVEAAQKLGFEARGVKGSYEAMLDMPVPAIAHVIVQQRIVHYVVIYKVTPEEVVVMDPIDGQAHTIKKEEFLKTWTSVLVLLLPAETFREGNGKVSHLRRFWTLLRPHKAVSLQVLFGAAVYTILGLSVSLYVQNIVDHVLIGGNTRLLNLMGVTMIMILLLQFFIGSLKNLFALKTSQHLDASLILGYYKHLLKLPQTFFDTMRVGEITSRITDAVKIRVFINDTAMGLIVNAFIVVFSFIVMFIYQWKLAFLVMAVIPLYLIMYAISNRFNKKWQRRMMEDNAELGSQLVESLNTITTIKRFGLEEHANLKTESRFIKLLKSIFHTGVFNVHLGNAAAFVNGLLIVALLWTGAYMVVGRSLSAGELLSFYALVGYFTGPAMSIIGANRSMQDALIAADRLFEIMDLEQEDSTNKIKLEAGKTGDISFHQVSFRYGTRVDVFKNLNLEIPRNSITAIVGESGSGKSTMISLLQNLYPLRGGHIAIGDTDIRYFDNESLRQRVSVVPQQIDLFAGSVLENIAVGEFEPDMQRVIDISRQLGILEFVEQLPGGFNTWLGEHGVNLSGGQRQRLAIARALYRDPDILILDEATSSLDPIADQMVQLVLQRLRRNGKTIIVIAHRLSTVMNADKIVVLKNGQLQGQGSHSQLLEGNTTYAELWQHHQGMMVGAEG</sequence>
<evidence type="ECO:0000256" key="9">
    <source>
        <dbReference type="ARBA" id="ARBA00022967"/>
    </source>
</evidence>
<feature type="transmembrane region" description="Helical" evidence="12">
    <location>
        <begin position="163"/>
        <end position="186"/>
    </location>
</feature>
<dbReference type="Proteomes" id="UP000293874">
    <property type="component" value="Unassembled WGS sequence"/>
</dbReference>
<dbReference type="GO" id="GO:0015421">
    <property type="term" value="F:ABC-type oligopeptide transporter activity"/>
    <property type="evidence" value="ECO:0007669"/>
    <property type="project" value="TreeGrafter"/>
</dbReference>
<feature type="transmembrane region" description="Helical" evidence="12">
    <location>
        <begin position="201"/>
        <end position="219"/>
    </location>
</feature>
<dbReference type="InterPro" id="IPR005074">
    <property type="entry name" value="Peptidase_C39"/>
</dbReference>
<accession>A0A4Q7MQC9</accession>
<dbReference type="SMART" id="SM00382">
    <property type="entry name" value="AAA"/>
    <property type="match status" value="1"/>
</dbReference>
<comment type="subcellular location">
    <subcellularLocation>
        <location evidence="1">Cell membrane</location>
        <topology evidence="1">Multi-pass membrane protein</topology>
    </subcellularLocation>
</comment>
<name>A0A4Q7MQC9_9BACT</name>
<dbReference type="CDD" id="cd18570">
    <property type="entry name" value="ABC_6TM_PCAT1_LagD_like"/>
    <property type="match status" value="1"/>
</dbReference>
<dbReference type="AlphaFoldDB" id="A0A4Q7MQC9"/>
<evidence type="ECO:0000256" key="11">
    <source>
        <dbReference type="ARBA" id="ARBA00023136"/>
    </source>
</evidence>
<dbReference type="PROSITE" id="PS50893">
    <property type="entry name" value="ABC_TRANSPORTER_2"/>
    <property type="match status" value="1"/>
</dbReference>
<dbReference type="GO" id="GO:0016887">
    <property type="term" value="F:ATP hydrolysis activity"/>
    <property type="evidence" value="ECO:0007669"/>
    <property type="project" value="InterPro"/>
</dbReference>
<evidence type="ECO:0000256" key="10">
    <source>
        <dbReference type="ARBA" id="ARBA00022989"/>
    </source>
</evidence>
<evidence type="ECO:0000256" key="4">
    <source>
        <dbReference type="ARBA" id="ARBA00022670"/>
    </source>
</evidence>
<dbReference type="InterPro" id="IPR039421">
    <property type="entry name" value="Type_1_exporter"/>
</dbReference>
<gene>
    <name evidence="16" type="ORF">EV199_2804</name>
</gene>
<feature type="transmembrane region" description="Helical" evidence="12">
    <location>
        <begin position="422"/>
        <end position="441"/>
    </location>
</feature>
<evidence type="ECO:0000256" key="5">
    <source>
        <dbReference type="ARBA" id="ARBA00022692"/>
    </source>
</evidence>
<evidence type="ECO:0000313" key="17">
    <source>
        <dbReference type="Proteomes" id="UP000293874"/>
    </source>
</evidence>
<dbReference type="Gene3D" id="3.40.50.300">
    <property type="entry name" value="P-loop containing nucleotide triphosphate hydrolases"/>
    <property type="match status" value="1"/>
</dbReference>
<evidence type="ECO:0000313" key="16">
    <source>
        <dbReference type="EMBL" id="RZS70905.1"/>
    </source>
</evidence>
<dbReference type="InterPro" id="IPR027417">
    <property type="entry name" value="P-loop_NTPase"/>
</dbReference>
<dbReference type="InterPro" id="IPR005897">
    <property type="entry name" value="Pept_C39_ABC_bacteriocin"/>
</dbReference>
<dbReference type="InterPro" id="IPR003439">
    <property type="entry name" value="ABC_transporter-like_ATP-bd"/>
</dbReference>
<evidence type="ECO:0000256" key="8">
    <source>
        <dbReference type="ARBA" id="ARBA00022840"/>
    </source>
</evidence>
<feature type="transmembrane region" description="Helical" evidence="12">
    <location>
        <begin position="280"/>
        <end position="300"/>
    </location>
</feature>
<dbReference type="Pfam" id="PF03412">
    <property type="entry name" value="Peptidase_C39"/>
    <property type="match status" value="1"/>
</dbReference>
<proteinExistence type="predicted"/>
<keyword evidence="2" id="KW-0813">Transport</keyword>
<evidence type="ECO:0000259" key="13">
    <source>
        <dbReference type="PROSITE" id="PS50893"/>
    </source>
</evidence>
<keyword evidence="3" id="KW-1003">Cell membrane</keyword>
<dbReference type="PROSITE" id="PS50990">
    <property type="entry name" value="PEPTIDASE_C39"/>
    <property type="match status" value="1"/>
</dbReference>
<dbReference type="GO" id="GO:0043214">
    <property type="term" value="F:ABC-type bacteriocin transporter activity"/>
    <property type="evidence" value="ECO:0007669"/>
    <property type="project" value="InterPro"/>
</dbReference>
<feature type="domain" description="Peptidase C39" evidence="15">
    <location>
        <begin position="11"/>
        <end position="135"/>
    </location>
</feature>
<dbReference type="PROSITE" id="PS50929">
    <property type="entry name" value="ABC_TM1F"/>
    <property type="match status" value="1"/>
</dbReference>
<dbReference type="Pfam" id="PF00005">
    <property type="entry name" value="ABC_tran"/>
    <property type="match status" value="1"/>
</dbReference>
<dbReference type="CDD" id="cd02418">
    <property type="entry name" value="Peptidase_C39B"/>
    <property type="match status" value="1"/>
</dbReference>
<feature type="transmembrane region" description="Helical" evidence="12">
    <location>
        <begin position="306"/>
        <end position="325"/>
    </location>
</feature>
<dbReference type="EMBL" id="SGXA01000002">
    <property type="protein sequence ID" value="RZS70905.1"/>
    <property type="molecule type" value="Genomic_DNA"/>
</dbReference>
<dbReference type="GO" id="GO:0005524">
    <property type="term" value="F:ATP binding"/>
    <property type="evidence" value="ECO:0007669"/>
    <property type="project" value="UniProtKB-KW"/>
</dbReference>
<feature type="transmembrane region" description="Helical" evidence="12">
    <location>
        <begin position="383"/>
        <end position="410"/>
    </location>
</feature>
<keyword evidence="8" id="KW-0067">ATP-binding</keyword>
<evidence type="ECO:0000259" key="15">
    <source>
        <dbReference type="PROSITE" id="PS50990"/>
    </source>
</evidence>
<keyword evidence="17" id="KW-1185">Reference proteome</keyword>
<protein>
    <submittedName>
        <fullName evidence="16">Bacteriocin-processing peptidase</fullName>
    </submittedName>
</protein>
<dbReference type="GO" id="GO:0008234">
    <property type="term" value="F:cysteine-type peptidase activity"/>
    <property type="evidence" value="ECO:0007669"/>
    <property type="project" value="InterPro"/>
</dbReference>
<dbReference type="Gene3D" id="3.90.70.10">
    <property type="entry name" value="Cysteine proteinases"/>
    <property type="match status" value="1"/>
</dbReference>
<dbReference type="Gene3D" id="1.20.1560.10">
    <property type="entry name" value="ABC transporter type 1, transmembrane domain"/>
    <property type="match status" value="1"/>
</dbReference>
<dbReference type="RefSeq" id="WP_130541452.1">
    <property type="nucleotide sequence ID" value="NZ_CP042431.1"/>
</dbReference>
<dbReference type="PANTHER" id="PTHR43394:SF1">
    <property type="entry name" value="ATP-BINDING CASSETTE SUB-FAMILY B MEMBER 10, MITOCHONDRIAL"/>
    <property type="match status" value="1"/>
</dbReference>
<evidence type="ECO:0000256" key="3">
    <source>
        <dbReference type="ARBA" id="ARBA00022475"/>
    </source>
</evidence>
<dbReference type="NCBIfam" id="TIGR01193">
    <property type="entry name" value="bacteriocin_ABC"/>
    <property type="match status" value="1"/>
</dbReference>
<dbReference type="PROSITE" id="PS00211">
    <property type="entry name" value="ABC_TRANSPORTER_1"/>
    <property type="match status" value="1"/>
</dbReference>
<dbReference type="GO" id="GO:0005886">
    <property type="term" value="C:plasma membrane"/>
    <property type="evidence" value="ECO:0007669"/>
    <property type="project" value="UniProtKB-SubCell"/>
</dbReference>
<comment type="caution">
    <text evidence="16">The sequence shown here is derived from an EMBL/GenBank/DDBJ whole genome shotgun (WGS) entry which is preliminary data.</text>
</comment>
<evidence type="ECO:0000256" key="12">
    <source>
        <dbReference type="SAM" id="Phobius"/>
    </source>
</evidence>